<dbReference type="Gene3D" id="3.10.290.30">
    <property type="entry name" value="MM3350-like"/>
    <property type="match status" value="1"/>
</dbReference>
<name>A0A2V1JTR1_9BURK</name>
<dbReference type="PANTHER" id="PTHR41878">
    <property type="entry name" value="LEXA REPRESSOR-RELATED"/>
    <property type="match status" value="1"/>
</dbReference>
<dbReference type="InterPro" id="IPR024047">
    <property type="entry name" value="MM3350-like_sf"/>
</dbReference>
<organism evidence="2 3">
    <name type="scientific">Corticimicrobacter populi</name>
    <dbReference type="NCBI Taxonomy" id="2175229"/>
    <lineage>
        <taxon>Bacteria</taxon>
        <taxon>Pseudomonadati</taxon>
        <taxon>Pseudomonadota</taxon>
        <taxon>Betaproteobacteria</taxon>
        <taxon>Burkholderiales</taxon>
        <taxon>Alcaligenaceae</taxon>
        <taxon>Corticimicrobacter</taxon>
    </lineage>
</organism>
<dbReference type="SUPFAM" id="SSF159941">
    <property type="entry name" value="MM3350-like"/>
    <property type="match status" value="1"/>
</dbReference>
<accession>A0A2V1JTR1</accession>
<reference evidence="3" key="1">
    <citation type="submission" date="2018-05" db="EMBL/GenBank/DDBJ databases">
        <authorList>
            <person name="Li Y."/>
        </authorList>
    </citation>
    <scope>NUCLEOTIDE SEQUENCE [LARGE SCALE GENOMIC DNA]</scope>
    <source>
        <strain evidence="3">3d-2-2</strain>
    </source>
</reference>
<sequence>MTSGFTLQRTGDVSRAKVVPLQGTALVLRIELRYITPIIHRTIVVPSRITLPKLHKTILRAMGWQGGHLHEFQINGVRYGELDPNYSEFNLQSEKRVRLDKALGDTQDLAYLYDFGDNWEHDLRIMEVAFFNDPLTSPICLDGANACPPEDVGGLPGYEHFVRVLSDRTHPEYDDMLLWHGKRFDPAAFDLDEVNQRLRQIQI</sequence>
<evidence type="ECO:0000259" key="1">
    <source>
        <dbReference type="Pfam" id="PF07929"/>
    </source>
</evidence>
<dbReference type="Pfam" id="PF07929">
    <property type="entry name" value="PRiA4_ORF3"/>
    <property type="match status" value="1"/>
</dbReference>
<keyword evidence="3" id="KW-1185">Reference proteome</keyword>
<evidence type="ECO:0000313" key="2">
    <source>
        <dbReference type="EMBL" id="PWF21266.1"/>
    </source>
</evidence>
<evidence type="ECO:0000313" key="3">
    <source>
        <dbReference type="Proteomes" id="UP000245212"/>
    </source>
</evidence>
<dbReference type="RefSeq" id="WP_109063073.1">
    <property type="nucleotide sequence ID" value="NZ_QETA01000008.1"/>
</dbReference>
<protein>
    <submittedName>
        <fullName evidence="2">Plasmid pRiA4b ORF-3 family protein</fullName>
    </submittedName>
</protein>
<comment type="caution">
    <text evidence="2">The sequence shown here is derived from an EMBL/GenBank/DDBJ whole genome shotgun (WGS) entry which is preliminary data.</text>
</comment>
<dbReference type="Proteomes" id="UP000245212">
    <property type="component" value="Unassembled WGS sequence"/>
</dbReference>
<dbReference type="PANTHER" id="PTHR41878:SF1">
    <property type="entry name" value="TNPR PROTEIN"/>
    <property type="match status" value="1"/>
</dbReference>
<proteinExistence type="predicted"/>
<feature type="domain" description="Plasmid pRiA4b Orf3-like" evidence="1">
    <location>
        <begin position="25"/>
        <end position="193"/>
    </location>
</feature>
<dbReference type="InterPro" id="IPR012912">
    <property type="entry name" value="Plasmid_pRiA4b_Orf3-like"/>
</dbReference>
<dbReference type="EMBL" id="QETA01000008">
    <property type="protein sequence ID" value="PWF21266.1"/>
    <property type="molecule type" value="Genomic_DNA"/>
</dbReference>
<gene>
    <name evidence="2" type="ORF">DD235_15760</name>
</gene>
<dbReference type="AlphaFoldDB" id="A0A2V1JTR1"/>